<dbReference type="EMBL" id="QGKW02000717">
    <property type="protein sequence ID" value="KAF2595747.1"/>
    <property type="molecule type" value="Genomic_DNA"/>
</dbReference>
<accession>A0A8S9KPT3</accession>
<evidence type="ECO:0000313" key="1">
    <source>
        <dbReference type="EMBL" id="KAF2560570.1"/>
    </source>
</evidence>
<evidence type="ECO:0000313" key="3">
    <source>
        <dbReference type="Proteomes" id="UP000712281"/>
    </source>
</evidence>
<sequence length="56" mass="6222">MMQLISSIDAEHPILIGAHSIPSIDIHLLVTVDTNVNRRSSWSFQRRSLSPEASPP</sequence>
<dbReference type="EMBL" id="QGKY02001250">
    <property type="protein sequence ID" value="KAF2560570.1"/>
    <property type="molecule type" value="Genomic_DNA"/>
</dbReference>
<name>A0A8S9KPT3_BRACR</name>
<organism evidence="2 3">
    <name type="scientific">Brassica cretica</name>
    <name type="common">Mustard</name>
    <dbReference type="NCBI Taxonomy" id="69181"/>
    <lineage>
        <taxon>Eukaryota</taxon>
        <taxon>Viridiplantae</taxon>
        <taxon>Streptophyta</taxon>
        <taxon>Embryophyta</taxon>
        <taxon>Tracheophyta</taxon>
        <taxon>Spermatophyta</taxon>
        <taxon>Magnoliopsida</taxon>
        <taxon>eudicotyledons</taxon>
        <taxon>Gunneridae</taxon>
        <taxon>Pentapetalae</taxon>
        <taxon>rosids</taxon>
        <taxon>malvids</taxon>
        <taxon>Brassicales</taxon>
        <taxon>Brassicaceae</taxon>
        <taxon>Brassiceae</taxon>
        <taxon>Brassica</taxon>
    </lineage>
</organism>
<proteinExistence type="predicted"/>
<dbReference type="Proteomes" id="UP000712281">
    <property type="component" value="Unassembled WGS sequence"/>
</dbReference>
<gene>
    <name evidence="2" type="ORF">F2Q68_00009881</name>
    <name evidence="1" type="ORF">F2Q70_00016916</name>
</gene>
<comment type="caution">
    <text evidence="2">The sequence shown here is derived from an EMBL/GenBank/DDBJ whole genome shotgun (WGS) entry which is preliminary data.</text>
</comment>
<evidence type="ECO:0000313" key="2">
    <source>
        <dbReference type="EMBL" id="KAF2595747.1"/>
    </source>
</evidence>
<reference evidence="2" key="1">
    <citation type="submission" date="2019-12" db="EMBL/GenBank/DDBJ databases">
        <title>Genome sequencing and annotation of Brassica cretica.</title>
        <authorList>
            <person name="Studholme D.J."/>
            <person name="Sarris P.F."/>
        </authorList>
    </citation>
    <scope>NUCLEOTIDE SEQUENCE</scope>
    <source>
        <strain evidence="2">PFS-001/15</strain>
        <strain evidence="1">PFS-102/07</strain>
        <tissue evidence="2">Leaf</tissue>
    </source>
</reference>
<dbReference type="AlphaFoldDB" id="A0A8S9KPT3"/>
<protein>
    <submittedName>
        <fullName evidence="2">Uncharacterized protein</fullName>
    </submittedName>
</protein>